<dbReference type="Gene3D" id="1.10.287.1040">
    <property type="entry name" value="Exonuclease VII, small subunit"/>
    <property type="match status" value="1"/>
</dbReference>
<dbReference type="PIRSF" id="PIRSF006488">
    <property type="entry name" value="Exonuc_VII_S"/>
    <property type="match status" value="1"/>
</dbReference>
<dbReference type="GO" id="GO:0006308">
    <property type="term" value="P:DNA catabolic process"/>
    <property type="evidence" value="ECO:0007669"/>
    <property type="project" value="InterPro"/>
</dbReference>
<dbReference type="PANTHER" id="PTHR34137:SF1">
    <property type="entry name" value="EXODEOXYRIBONUCLEASE 7 SMALL SUBUNIT"/>
    <property type="match status" value="1"/>
</dbReference>
<dbReference type="AlphaFoldDB" id="A0A644WH90"/>
<dbReference type="PANTHER" id="PTHR34137">
    <property type="entry name" value="EXODEOXYRIBONUCLEASE 7 SMALL SUBUNIT"/>
    <property type="match status" value="1"/>
</dbReference>
<dbReference type="GO" id="GO:0008855">
    <property type="term" value="F:exodeoxyribonuclease VII activity"/>
    <property type="evidence" value="ECO:0007669"/>
    <property type="project" value="UniProtKB-EC"/>
</dbReference>
<evidence type="ECO:0000256" key="1">
    <source>
        <dbReference type="ARBA" id="ARBA00022490"/>
    </source>
</evidence>
<protein>
    <submittedName>
        <fullName evidence="4">Exodeoxyribonuclease 7 small subunit</fullName>
        <ecNumber evidence="4">3.1.11.6</ecNumber>
    </submittedName>
</protein>
<evidence type="ECO:0000256" key="2">
    <source>
        <dbReference type="ARBA" id="ARBA00022722"/>
    </source>
</evidence>
<dbReference type="InterPro" id="IPR003761">
    <property type="entry name" value="Exonuc_VII_S"/>
</dbReference>
<organism evidence="4">
    <name type="scientific">bioreactor metagenome</name>
    <dbReference type="NCBI Taxonomy" id="1076179"/>
    <lineage>
        <taxon>unclassified sequences</taxon>
        <taxon>metagenomes</taxon>
        <taxon>ecological metagenomes</taxon>
    </lineage>
</organism>
<keyword evidence="2" id="KW-0540">Nuclease</keyword>
<reference evidence="4" key="1">
    <citation type="submission" date="2019-08" db="EMBL/GenBank/DDBJ databases">
        <authorList>
            <person name="Kucharzyk K."/>
            <person name="Murdoch R.W."/>
            <person name="Higgins S."/>
            <person name="Loffler F."/>
        </authorList>
    </citation>
    <scope>NUCLEOTIDE SEQUENCE</scope>
</reference>
<comment type="caution">
    <text evidence="4">The sequence shown here is derived from an EMBL/GenBank/DDBJ whole genome shotgun (WGS) entry which is preliminary data.</text>
</comment>
<sequence>MAAKKTKEDLGFEQSLERLEVIVEKLESGELTLDESLKLFKEGVELSKYCSSKLSAVQQEVKKVVVDNKGTFTLESFTGEEE</sequence>
<dbReference type="GO" id="GO:0005829">
    <property type="term" value="C:cytosol"/>
    <property type="evidence" value="ECO:0007669"/>
    <property type="project" value="TreeGrafter"/>
</dbReference>
<dbReference type="GO" id="GO:0009318">
    <property type="term" value="C:exodeoxyribonuclease VII complex"/>
    <property type="evidence" value="ECO:0007669"/>
    <property type="project" value="InterPro"/>
</dbReference>
<proteinExistence type="inferred from homology"/>
<gene>
    <name evidence="4" type="primary">xseB_9</name>
    <name evidence="4" type="ORF">SDC9_47894</name>
</gene>
<name>A0A644WH90_9ZZZZ</name>
<evidence type="ECO:0000256" key="3">
    <source>
        <dbReference type="ARBA" id="ARBA00022801"/>
    </source>
</evidence>
<accession>A0A644WH90</accession>
<dbReference type="NCBIfam" id="TIGR01280">
    <property type="entry name" value="xseB"/>
    <property type="match status" value="1"/>
</dbReference>
<dbReference type="Pfam" id="PF02609">
    <property type="entry name" value="Exonuc_VII_S"/>
    <property type="match status" value="1"/>
</dbReference>
<dbReference type="HAMAP" id="MF_00337">
    <property type="entry name" value="Exonuc_7_S"/>
    <property type="match status" value="1"/>
</dbReference>
<keyword evidence="1" id="KW-0963">Cytoplasm</keyword>
<dbReference type="InterPro" id="IPR037004">
    <property type="entry name" value="Exonuc_VII_ssu_sf"/>
</dbReference>
<evidence type="ECO:0000313" key="4">
    <source>
        <dbReference type="EMBL" id="MPM01654.1"/>
    </source>
</evidence>
<dbReference type="SUPFAM" id="SSF116842">
    <property type="entry name" value="XseB-like"/>
    <property type="match status" value="1"/>
</dbReference>
<keyword evidence="3 4" id="KW-0378">Hydrolase</keyword>
<dbReference type="EC" id="3.1.11.6" evidence="4"/>
<dbReference type="EMBL" id="VSSQ01000812">
    <property type="protein sequence ID" value="MPM01654.1"/>
    <property type="molecule type" value="Genomic_DNA"/>
</dbReference>